<comment type="caution">
    <text evidence="2">The sequence shown here is derived from an EMBL/GenBank/DDBJ whole genome shotgun (WGS) entry which is preliminary data.</text>
</comment>
<reference evidence="2" key="1">
    <citation type="journal article" date="2015" name="Nature">
        <title>Complex archaea that bridge the gap between prokaryotes and eukaryotes.</title>
        <authorList>
            <person name="Spang A."/>
            <person name="Saw J.H."/>
            <person name="Jorgensen S.L."/>
            <person name="Zaremba-Niedzwiedzka K."/>
            <person name="Martijn J."/>
            <person name="Lind A.E."/>
            <person name="van Eijk R."/>
            <person name="Schleper C."/>
            <person name="Guy L."/>
            <person name="Ettema T.J."/>
        </authorList>
    </citation>
    <scope>NUCLEOTIDE SEQUENCE</scope>
</reference>
<feature type="region of interest" description="Disordered" evidence="1">
    <location>
        <begin position="43"/>
        <end position="87"/>
    </location>
</feature>
<organism evidence="2">
    <name type="scientific">marine sediment metagenome</name>
    <dbReference type="NCBI Taxonomy" id="412755"/>
    <lineage>
        <taxon>unclassified sequences</taxon>
        <taxon>metagenomes</taxon>
        <taxon>ecological metagenomes</taxon>
    </lineage>
</organism>
<sequence length="87" mass="9341">MGPSPDFYCPDCDVCYFEFEAVLIHAGGVQFWEHDCPDMTIPTVPVAPAQGGSHEQNKQTGPTPITLPAPEETPIPQVSVSVEVVTS</sequence>
<accession>A0A0F9KDK6</accession>
<dbReference type="AlphaFoldDB" id="A0A0F9KDK6"/>
<name>A0A0F9KDK6_9ZZZZ</name>
<gene>
    <name evidence="2" type="ORF">LCGC14_1341230</name>
</gene>
<feature type="compositionally biased region" description="Polar residues" evidence="1">
    <location>
        <begin position="76"/>
        <end position="87"/>
    </location>
</feature>
<dbReference type="EMBL" id="LAZR01008206">
    <property type="protein sequence ID" value="KKM80309.1"/>
    <property type="molecule type" value="Genomic_DNA"/>
</dbReference>
<protein>
    <submittedName>
        <fullName evidence="2">Uncharacterized protein</fullName>
    </submittedName>
</protein>
<evidence type="ECO:0000256" key="1">
    <source>
        <dbReference type="SAM" id="MobiDB-lite"/>
    </source>
</evidence>
<evidence type="ECO:0000313" key="2">
    <source>
        <dbReference type="EMBL" id="KKM80309.1"/>
    </source>
</evidence>
<proteinExistence type="predicted"/>